<proteinExistence type="predicted"/>
<accession>A0A0L8HPN6</accession>
<feature type="region of interest" description="Disordered" evidence="1">
    <location>
        <begin position="1"/>
        <end position="20"/>
    </location>
</feature>
<evidence type="ECO:0000313" key="2">
    <source>
        <dbReference type="EMBL" id="KOF91196.1"/>
    </source>
</evidence>
<reference evidence="2" key="1">
    <citation type="submission" date="2015-07" db="EMBL/GenBank/DDBJ databases">
        <title>MeaNS - Measles Nucleotide Surveillance Program.</title>
        <authorList>
            <person name="Tran T."/>
            <person name="Druce J."/>
        </authorList>
    </citation>
    <scope>NUCLEOTIDE SEQUENCE</scope>
    <source>
        <strain evidence="2">UCB-OBI-ISO-001</strain>
        <tissue evidence="2">Gonad</tissue>
    </source>
</reference>
<dbReference type="EMBL" id="KQ417591">
    <property type="protein sequence ID" value="KOF91196.1"/>
    <property type="molecule type" value="Genomic_DNA"/>
</dbReference>
<dbReference type="AlphaFoldDB" id="A0A0L8HPN6"/>
<name>A0A0L8HPN6_OCTBM</name>
<organism evidence="2">
    <name type="scientific">Octopus bimaculoides</name>
    <name type="common">California two-spotted octopus</name>
    <dbReference type="NCBI Taxonomy" id="37653"/>
    <lineage>
        <taxon>Eukaryota</taxon>
        <taxon>Metazoa</taxon>
        <taxon>Spiralia</taxon>
        <taxon>Lophotrochozoa</taxon>
        <taxon>Mollusca</taxon>
        <taxon>Cephalopoda</taxon>
        <taxon>Coleoidea</taxon>
        <taxon>Octopodiformes</taxon>
        <taxon>Octopoda</taxon>
        <taxon>Incirrata</taxon>
        <taxon>Octopodidae</taxon>
        <taxon>Octopus</taxon>
    </lineage>
</organism>
<gene>
    <name evidence="2" type="ORF">OCBIM_22009403mg</name>
</gene>
<protein>
    <submittedName>
        <fullName evidence="2">Uncharacterized protein</fullName>
    </submittedName>
</protein>
<evidence type="ECO:0000256" key="1">
    <source>
        <dbReference type="SAM" id="MobiDB-lite"/>
    </source>
</evidence>
<sequence length="58" mass="6476">MYTTIHTHTHHDGDGGGSTSSSCRCCYCDKKTNHTTILKVSVPFAYVDEIIQSYNTSY</sequence>